<dbReference type="GO" id="GO:0006099">
    <property type="term" value="P:tricarboxylic acid cycle"/>
    <property type="evidence" value="ECO:0007669"/>
    <property type="project" value="InterPro"/>
</dbReference>
<dbReference type="PROSITE" id="PS00781">
    <property type="entry name" value="PEPCASE_1"/>
    <property type="match status" value="1"/>
</dbReference>
<dbReference type="AlphaFoldDB" id="A0A7W9SR12"/>
<name>A0A7W9SR12_ARMRO</name>
<dbReference type="SUPFAM" id="SSF51621">
    <property type="entry name" value="Phosphoenolpyruvate/pyruvate domain"/>
    <property type="match status" value="1"/>
</dbReference>
<protein>
    <recommendedName>
        <fullName evidence="5 10">Phosphoenolpyruvate carboxylase</fullName>
        <shortName evidence="10">PEPC</shortName>
        <shortName evidence="10">PEPCase</shortName>
        <ecNumber evidence="4 10">4.1.1.31</ecNumber>
    </recommendedName>
</protein>
<dbReference type="PANTHER" id="PTHR30523:SF6">
    <property type="entry name" value="PHOSPHOENOLPYRUVATE CARBOXYLASE"/>
    <property type="match status" value="1"/>
</dbReference>
<dbReference type="HAMAP" id="MF_00595">
    <property type="entry name" value="PEPcase_type1"/>
    <property type="match status" value="1"/>
</dbReference>
<dbReference type="InterPro" id="IPR021135">
    <property type="entry name" value="PEP_COase"/>
</dbReference>
<dbReference type="InterPro" id="IPR018129">
    <property type="entry name" value="PEP_COase_Lys_AS"/>
</dbReference>
<dbReference type="NCBIfam" id="NF000584">
    <property type="entry name" value="PRK00009.1"/>
    <property type="match status" value="1"/>
</dbReference>
<dbReference type="InterPro" id="IPR015813">
    <property type="entry name" value="Pyrv/PenolPyrv_kinase-like_dom"/>
</dbReference>
<keyword evidence="6 10" id="KW-0460">Magnesium</keyword>
<evidence type="ECO:0000256" key="6">
    <source>
        <dbReference type="ARBA" id="ARBA00022842"/>
    </source>
</evidence>
<keyword evidence="8 10" id="KW-0120">Carbon dioxide fixation</keyword>
<evidence type="ECO:0000256" key="7">
    <source>
        <dbReference type="ARBA" id="ARBA00023239"/>
    </source>
</evidence>
<organism evidence="13 14">
    <name type="scientific">Armatimonas rosea</name>
    <dbReference type="NCBI Taxonomy" id="685828"/>
    <lineage>
        <taxon>Bacteria</taxon>
        <taxon>Bacillati</taxon>
        <taxon>Armatimonadota</taxon>
        <taxon>Armatimonadia</taxon>
        <taxon>Armatimonadales</taxon>
        <taxon>Armatimonadaceae</taxon>
        <taxon>Armatimonas</taxon>
    </lineage>
</organism>
<evidence type="ECO:0000256" key="5">
    <source>
        <dbReference type="ARBA" id="ARBA00022419"/>
    </source>
</evidence>
<dbReference type="InterPro" id="IPR033129">
    <property type="entry name" value="PEPCASE_His_AS"/>
</dbReference>
<dbReference type="PANTHER" id="PTHR30523">
    <property type="entry name" value="PHOSPHOENOLPYRUVATE CARBOXYLASE"/>
    <property type="match status" value="1"/>
</dbReference>
<comment type="cofactor">
    <cofactor evidence="1 10">
        <name>Mg(2+)</name>
        <dbReference type="ChEBI" id="CHEBI:18420"/>
    </cofactor>
</comment>
<dbReference type="RefSeq" id="WP_184195965.1">
    <property type="nucleotide sequence ID" value="NZ_JACHGW010000002.1"/>
</dbReference>
<evidence type="ECO:0000256" key="10">
    <source>
        <dbReference type="HAMAP-Rule" id="MF_00595"/>
    </source>
</evidence>
<accession>A0A7W9SR12</accession>
<dbReference type="Pfam" id="PF00311">
    <property type="entry name" value="PEPcase"/>
    <property type="match status" value="1"/>
</dbReference>
<dbReference type="GO" id="GO:0008964">
    <property type="term" value="F:phosphoenolpyruvate carboxylase activity"/>
    <property type="evidence" value="ECO:0007669"/>
    <property type="project" value="UniProtKB-UniRule"/>
</dbReference>
<dbReference type="EC" id="4.1.1.31" evidence="4 10"/>
<comment type="caution">
    <text evidence="13">The sequence shown here is derived from an EMBL/GenBank/DDBJ whole genome shotgun (WGS) entry which is preliminary data.</text>
</comment>
<feature type="active site" evidence="10 11">
    <location>
        <position position="152"/>
    </location>
</feature>
<comment type="subunit">
    <text evidence="10">Homotetramer.</text>
</comment>
<evidence type="ECO:0000256" key="1">
    <source>
        <dbReference type="ARBA" id="ARBA00001946"/>
    </source>
</evidence>
<sequence length="921" mass="102328">MSSPSVPSPTIAGLQPRACGLPAPLSADIERLEALFSEVLTEQEGGAFVALSRKLMETAHEEAMTPAKLLEALPELADAATCARLLRAVTVLFQLLNTAEQKEIVRVNRGRTEPRSESIREGIRKLKEQGLTAPEMQKLLNQIEICPTLTAHPTEARRRAVLDKLLRVAEGLALRAQTADGSHLDQPLEGDPSVRADENLRRALTELWQTDEIRITPITVPEEARNALYFFEKTIFKVVAWLHADLRRALDESYPGVEFTIPVFVSYRSWVGGDRDGNPNVTAKITWETLKEHRRIALEFFVERVESVRRALTLSVKRIAAGDPLLGSVERDLAEVPLPESRRLRHIGEPYVLKLLCIRERLLATLSEAPHAYKSADAFLADLTLLQDALRRNHAGSVADAGDVADLLVQARTFGFHLAPLDVRQHSDVHVKAVTEILSLAGVTANYAALSEEEKVAILRWELRSPRPLVSRDAPLSAQTREVLDVFEVIRRARRELSPQSVVCYIISMTHGASDLLEPLLLAKEVGLAGELDIVPLFETIDDLHHCGELMAEVFKIPEYKAHLATRKNFQEIMLGYSDSSKDGGFLAANWALQATQEKIAQVCHEAGITLRLFHGRGGTVGRGGGRANKAILAQPPGSFDGRIRFTEQGEVISFRYGLAPIAHRHLEQIVNAALQAANPRRQAQESEEGKAALVQMAQKSREFYRAMVHEDPSFWTFFAQATPIAHISKLPIASRPVSRSGKALASVDDLRAIPWVFAWIQSRYIVPGWFGLGTALEWYSGDDPTKLAFMQSLWKDWAFFKAVVDNAQLELTRTHLPTAKLYADRCDDPALRDKFHNLIAEEHERTVSWVKRITGQDGELMSHAPVVRATVHLRNPAVLPLSLLQVALMERQEKEGESDLLREAILLSITGIAAAMQSTG</sequence>
<dbReference type="Proteomes" id="UP000520814">
    <property type="component" value="Unassembled WGS sequence"/>
</dbReference>
<dbReference type="GO" id="GO:0006107">
    <property type="term" value="P:oxaloacetate metabolic process"/>
    <property type="evidence" value="ECO:0007669"/>
    <property type="project" value="UniProtKB-UniRule"/>
</dbReference>
<proteinExistence type="inferred from homology"/>
<evidence type="ECO:0000256" key="12">
    <source>
        <dbReference type="PROSITE-ProRule" id="PRU10112"/>
    </source>
</evidence>
<evidence type="ECO:0000256" key="8">
    <source>
        <dbReference type="ARBA" id="ARBA00023300"/>
    </source>
</evidence>
<evidence type="ECO:0000313" key="13">
    <source>
        <dbReference type="EMBL" id="MBB6050634.1"/>
    </source>
</evidence>
<evidence type="ECO:0000256" key="11">
    <source>
        <dbReference type="PROSITE-ProRule" id="PRU10111"/>
    </source>
</evidence>
<dbReference type="GO" id="GO:0005829">
    <property type="term" value="C:cytosol"/>
    <property type="evidence" value="ECO:0007669"/>
    <property type="project" value="TreeGrafter"/>
</dbReference>
<keyword evidence="13" id="KW-0670">Pyruvate</keyword>
<dbReference type="InterPro" id="IPR022805">
    <property type="entry name" value="PEP_COase_bac/pln-type"/>
</dbReference>
<dbReference type="Gene3D" id="1.20.1440.90">
    <property type="entry name" value="Phosphoenolpyruvate/pyruvate domain"/>
    <property type="match status" value="1"/>
</dbReference>
<gene>
    <name evidence="10" type="primary">ppc</name>
    <name evidence="13" type="ORF">HNQ39_002425</name>
</gene>
<keyword evidence="14" id="KW-1185">Reference proteome</keyword>
<reference evidence="13 14" key="1">
    <citation type="submission" date="2020-08" db="EMBL/GenBank/DDBJ databases">
        <title>Genomic Encyclopedia of Type Strains, Phase IV (KMG-IV): sequencing the most valuable type-strain genomes for metagenomic binning, comparative biology and taxonomic classification.</title>
        <authorList>
            <person name="Goeker M."/>
        </authorList>
    </citation>
    <scope>NUCLEOTIDE SEQUENCE [LARGE SCALE GENOMIC DNA]</scope>
    <source>
        <strain evidence="13 14">DSM 23562</strain>
    </source>
</reference>
<dbReference type="GO" id="GO:0015977">
    <property type="term" value="P:carbon fixation"/>
    <property type="evidence" value="ECO:0007669"/>
    <property type="project" value="UniProtKB-UniRule"/>
</dbReference>
<dbReference type="GO" id="GO:0000287">
    <property type="term" value="F:magnesium ion binding"/>
    <property type="evidence" value="ECO:0007669"/>
    <property type="project" value="UniProtKB-UniRule"/>
</dbReference>
<dbReference type="EMBL" id="JACHGW010000002">
    <property type="protein sequence ID" value="MBB6050634.1"/>
    <property type="molecule type" value="Genomic_DNA"/>
</dbReference>
<comment type="function">
    <text evidence="2 10">Forms oxaloacetate, a four-carbon dicarboxylic acid source for the tricarboxylic acid cycle.</text>
</comment>
<dbReference type="PRINTS" id="PR00150">
    <property type="entry name" value="PEPCARBXLASE"/>
</dbReference>
<keyword evidence="7 10" id="KW-0456">Lyase</keyword>
<evidence type="ECO:0000313" key="14">
    <source>
        <dbReference type="Proteomes" id="UP000520814"/>
    </source>
</evidence>
<comment type="catalytic activity">
    <reaction evidence="9 10">
        <text>oxaloacetate + phosphate = phosphoenolpyruvate + hydrogencarbonate</text>
        <dbReference type="Rhea" id="RHEA:28370"/>
        <dbReference type="ChEBI" id="CHEBI:16452"/>
        <dbReference type="ChEBI" id="CHEBI:17544"/>
        <dbReference type="ChEBI" id="CHEBI:43474"/>
        <dbReference type="ChEBI" id="CHEBI:58702"/>
        <dbReference type="EC" id="4.1.1.31"/>
    </reaction>
</comment>
<dbReference type="PROSITE" id="PS00393">
    <property type="entry name" value="PEPCASE_2"/>
    <property type="match status" value="1"/>
</dbReference>
<evidence type="ECO:0000256" key="3">
    <source>
        <dbReference type="ARBA" id="ARBA00008346"/>
    </source>
</evidence>
<evidence type="ECO:0000256" key="9">
    <source>
        <dbReference type="ARBA" id="ARBA00048995"/>
    </source>
</evidence>
<evidence type="ECO:0000256" key="4">
    <source>
        <dbReference type="ARBA" id="ARBA00012305"/>
    </source>
</evidence>
<comment type="similarity">
    <text evidence="3 10">Belongs to the PEPCase type 1 family.</text>
</comment>
<feature type="active site" evidence="10 12">
    <location>
        <position position="582"/>
    </location>
</feature>
<evidence type="ECO:0000256" key="2">
    <source>
        <dbReference type="ARBA" id="ARBA00003670"/>
    </source>
</evidence>